<accession>A0ABW2JRV2</accession>
<dbReference type="InterPro" id="IPR002480">
    <property type="entry name" value="DAHP_synth_2"/>
</dbReference>
<dbReference type="GO" id="GO:0003849">
    <property type="term" value="F:3-deoxy-7-phosphoheptulonate synthase activity"/>
    <property type="evidence" value="ECO:0007669"/>
    <property type="project" value="UniProtKB-EC"/>
</dbReference>
<evidence type="ECO:0000256" key="2">
    <source>
        <dbReference type="ARBA" id="ARBA00022679"/>
    </source>
</evidence>
<evidence type="ECO:0000256" key="4">
    <source>
        <dbReference type="SAM" id="MobiDB-lite"/>
    </source>
</evidence>
<comment type="catalytic activity">
    <reaction evidence="3">
        <text>D-erythrose 4-phosphate + phosphoenolpyruvate + H2O = 7-phospho-2-dehydro-3-deoxy-D-arabino-heptonate + phosphate</text>
        <dbReference type="Rhea" id="RHEA:14717"/>
        <dbReference type="ChEBI" id="CHEBI:15377"/>
        <dbReference type="ChEBI" id="CHEBI:16897"/>
        <dbReference type="ChEBI" id="CHEBI:43474"/>
        <dbReference type="ChEBI" id="CHEBI:58394"/>
        <dbReference type="ChEBI" id="CHEBI:58702"/>
        <dbReference type="EC" id="2.5.1.54"/>
    </reaction>
</comment>
<evidence type="ECO:0000256" key="3">
    <source>
        <dbReference type="RuleBase" id="RU363071"/>
    </source>
</evidence>
<dbReference type="SUPFAM" id="SSF51569">
    <property type="entry name" value="Aldolase"/>
    <property type="match status" value="1"/>
</dbReference>
<keyword evidence="6" id="KW-1185">Reference proteome</keyword>
<keyword evidence="3" id="KW-0057">Aromatic amino acid biosynthesis</keyword>
<dbReference type="NCBIfam" id="TIGR01358">
    <property type="entry name" value="DAHP_synth_II"/>
    <property type="match status" value="1"/>
</dbReference>
<sequence length="452" mass="49175">MHTDHLPEEPWADRPALQQPSWPDPVSLRHVRDELAASPPLVLTQECDQLTRRLAAACRGEAFLLQGGDCAETFAQLDASAIHGKLTTLLQMATVLSYGAAMPVVKVGRLAGQYAKPRSKPTETRDGVTLPAYRGDAVNAREFTTDGRIADPHRLLRTYHASAATLNLARSFLGNGLANLRQAHLRNRGFAAGAPEHPRYAALAGQVEQAFRFMDACGATPQHAQAAEFFVSHEGLLLDYEAPLTRPACPAGPHYNTGGHMLWLGDRTRGLEHAHVEYFSSIRNPIAVKLGPTATPNEALALIDKLNPDHQPGRLTFITRFGANLVRDKLPDLVEKVSASGSPIVWVCDPMHGNTQATTNGIKTRDVDDILDEVTGFFEIHRDLGTHPGGIHVELTGTGVTECLGGSRPVTSGDLTSRYESGCDPRLNHYQALDLAFHIADLCLRRHQPQPA</sequence>
<reference evidence="6" key="1">
    <citation type="journal article" date="2019" name="Int. J. Syst. Evol. Microbiol.">
        <title>The Global Catalogue of Microorganisms (GCM) 10K type strain sequencing project: providing services to taxonomists for standard genome sequencing and annotation.</title>
        <authorList>
            <consortium name="The Broad Institute Genomics Platform"/>
            <consortium name="The Broad Institute Genome Sequencing Center for Infectious Disease"/>
            <person name="Wu L."/>
            <person name="Ma J."/>
        </authorList>
    </citation>
    <scope>NUCLEOTIDE SEQUENCE [LARGE SCALE GENOMIC DNA]</scope>
    <source>
        <strain evidence="6">SYNS20</strain>
    </source>
</reference>
<comment type="pathway">
    <text evidence="3">Metabolic intermediate biosynthesis; chorismate biosynthesis; chorismate from D-erythrose 4-phosphate and phosphoenolpyruvate: step 1/7.</text>
</comment>
<comment type="caution">
    <text evidence="5">The sequence shown here is derived from an EMBL/GenBank/DDBJ whole genome shotgun (WGS) entry which is preliminary data.</text>
</comment>
<feature type="region of interest" description="Disordered" evidence="4">
    <location>
        <begin position="1"/>
        <end position="25"/>
    </location>
</feature>
<dbReference type="EC" id="2.5.1.54" evidence="3"/>
<dbReference type="PANTHER" id="PTHR21337">
    <property type="entry name" value="PHOSPHO-2-DEHYDRO-3-DEOXYHEPTONATE ALDOLASE 1, 2"/>
    <property type="match status" value="1"/>
</dbReference>
<feature type="compositionally biased region" description="Basic and acidic residues" evidence="4">
    <location>
        <begin position="1"/>
        <end position="12"/>
    </location>
</feature>
<evidence type="ECO:0000256" key="1">
    <source>
        <dbReference type="ARBA" id="ARBA00008911"/>
    </source>
</evidence>
<protein>
    <recommendedName>
        <fullName evidence="3">Phospho-2-dehydro-3-deoxyheptonate aldolase</fullName>
        <ecNumber evidence="3">2.5.1.54</ecNumber>
    </recommendedName>
</protein>
<dbReference type="Pfam" id="PF01474">
    <property type="entry name" value="DAHP_synth_2"/>
    <property type="match status" value="1"/>
</dbReference>
<evidence type="ECO:0000313" key="6">
    <source>
        <dbReference type="Proteomes" id="UP001596523"/>
    </source>
</evidence>
<dbReference type="PANTHER" id="PTHR21337:SF0">
    <property type="entry name" value="PHOSPHO-2-DEHYDRO-3-DEOXYHEPTONATE ALDOLASE"/>
    <property type="match status" value="1"/>
</dbReference>
<evidence type="ECO:0000313" key="5">
    <source>
        <dbReference type="EMBL" id="MFC7308080.1"/>
    </source>
</evidence>
<proteinExistence type="inferred from homology"/>
<gene>
    <name evidence="5" type="ORF">ACFQVC_28110</name>
</gene>
<dbReference type="EMBL" id="JBHTCF010000014">
    <property type="protein sequence ID" value="MFC7308080.1"/>
    <property type="molecule type" value="Genomic_DNA"/>
</dbReference>
<dbReference type="InterPro" id="IPR013785">
    <property type="entry name" value="Aldolase_TIM"/>
</dbReference>
<dbReference type="RefSeq" id="WP_381835753.1">
    <property type="nucleotide sequence ID" value="NZ_JBHTCF010000014.1"/>
</dbReference>
<dbReference type="Gene3D" id="3.20.20.70">
    <property type="entry name" value="Aldolase class I"/>
    <property type="match status" value="1"/>
</dbReference>
<dbReference type="Proteomes" id="UP001596523">
    <property type="component" value="Unassembled WGS sequence"/>
</dbReference>
<keyword evidence="2 3" id="KW-0808">Transferase</keyword>
<comment type="similarity">
    <text evidence="1 3">Belongs to the class-II DAHP synthase family.</text>
</comment>
<organism evidence="5 6">
    <name type="scientific">Streptomyces monticola</name>
    <dbReference type="NCBI Taxonomy" id="2666263"/>
    <lineage>
        <taxon>Bacteria</taxon>
        <taxon>Bacillati</taxon>
        <taxon>Actinomycetota</taxon>
        <taxon>Actinomycetes</taxon>
        <taxon>Kitasatosporales</taxon>
        <taxon>Streptomycetaceae</taxon>
        <taxon>Streptomyces</taxon>
    </lineage>
</organism>
<name>A0ABW2JRV2_9ACTN</name>
<keyword evidence="3" id="KW-0028">Amino-acid biosynthesis</keyword>